<keyword evidence="1" id="KW-0812">Transmembrane</keyword>
<organism evidence="2 3">
    <name type="scientific">Robiginitalea myxolifaciens</name>
    <dbReference type="NCBI Taxonomy" id="400055"/>
    <lineage>
        <taxon>Bacteria</taxon>
        <taxon>Pseudomonadati</taxon>
        <taxon>Bacteroidota</taxon>
        <taxon>Flavobacteriia</taxon>
        <taxon>Flavobacteriales</taxon>
        <taxon>Flavobacteriaceae</taxon>
        <taxon>Robiginitalea</taxon>
    </lineage>
</organism>
<feature type="transmembrane region" description="Helical" evidence="1">
    <location>
        <begin position="7"/>
        <end position="27"/>
    </location>
</feature>
<dbReference type="RefSeq" id="WP_177218258.1">
    <property type="nucleotide sequence ID" value="NZ_FOYQ01000001.1"/>
</dbReference>
<protein>
    <submittedName>
        <fullName evidence="2">Uncharacterized protein</fullName>
    </submittedName>
</protein>
<evidence type="ECO:0000256" key="1">
    <source>
        <dbReference type="SAM" id="Phobius"/>
    </source>
</evidence>
<gene>
    <name evidence="2" type="ORF">SAMN04490243_0917</name>
</gene>
<accession>A0A1I6FYI7</accession>
<evidence type="ECO:0000313" key="3">
    <source>
        <dbReference type="Proteomes" id="UP000199534"/>
    </source>
</evidence>
<dbReference type="AlphaFoldDB" id="A0A1I6FYI7"/>
<keyword evidence="1" id="KW-0472">Membrane</keyword>
<dbReference type="EMBL" id="FOYQ01000001">
    <property type="protein sequence ID" value="SFR34974.1"/>
    <property type="molecule type" value="Genomic_DNA"/>
</dbReference>
<feature type="transmembrane region" description="Helical" evidence="1">
    <location>
        <begin position="33"/>
        <end position="54"/>
    </location>
</feature>
<evidence type="ECO:0000313" key="2">
    <source>
        <dbReference type="EMBL" id="SFR34974.1"/>
    </source>
</evidence>
<dbReference type="Proteomes" id="UP000199534">
    <property type="component" value="Unassembled WGS sequence"/>
</dbReference>
<proteinExistence type="predicted"/>
<keyword evidence="3" id="KW-1185">Reference proteome</keyword>
<reference evidence="2 3" key="1">
    <citation type="submission" date="2016-10" db="EMBL/GenBank/DDBJ databases">
        <authorList>
            <person name="de Groot N.N."/>
        </authorList>
    </citation>
    <scope>NUCLEOTIDE SEQUENCE [LARGE SCALE GENOMIC DNA]</scope>
    <source>
        <strain evidence="2 3">DSM 21019</strain>
    </source>
</reference>
<keyword evidence="1" id="KW-1133">Transmembrane helix</keyword>
<name>A0A1I6FYI7_9FLAO</name>
<sequence length="55" mass="5842">MEKLKDILKAVLPILLAVLGVLAIVYGELDDSPGLMLIGFVLIGIAIGINIRLVN</sequence>